<comment type="cofactor">
    <cofactor evidence="1">
        <name>heme c</name>
        <dbReference type="ChEBI" id="CHEBI:61717"/>
    </cofactor>
</comment>
<keyword evidence="9" id="KW-0812">Transmembrane</keyword>
<organism evidence="11 12">
    <name type="scientific">Pontiella agarivorans</name>
    <dbReference type="NCBI Taxonomy" id="3038953"/>
    <lineage>
        <taxon>Bacteria</taxon>
        <taxon>Pseudomonadati</taxon>
        <taxon>Kiritimatiellota</taxon>
        <taxon>Kiritimatiellia</taxon>
        <taxon>Kiritimatiellales</taxon>
        <taxon>Pontiellaceae</taxon>
        <taxon>Pontiella</taxon>
    </lineage>
</organism>
<evidence type="ECO:0000256" key="5">
    <source>
        <dbReference type="ARBA" id="ARBA00022723"/>
    </source>
</evidence>
<proteinExistence type="predicted"/>
<dbReference type="Proteomes" id="UP001290861">
    <property type="component" value="Unassembled WGS sequence"/>
</dbReference>
<keyword evidence="3" id="KW-0813">Transport</keyword>
<feature type="transmembrane region" description="Helical" evidence="9">
    <location>
        <begin position="700"/>
        <end position="720"/>
    </location>
</feature>
<gene>
    <name evidence="11" type="ORF">P9H32_08165</name>
</gene>
<evidence type="ECO:0000256" key="9">
    <source>
        <dbReference type="SAM" id="Phobius"/>
    </source>
</evidence>
<keyword evidence="12" id="KW-1185">Reference proteome</keyword>
<dbReference type="Gene3D" id="1.10.1130.10">
    <property type="entry name" value="Flavocytochrome C3, Chain A"/>
    <property type="match status" value="1"/>
</dbReference>
<keyword evidence="8" id="KW-0408">Iron</keyword>
<dbReference type="EMBL" id="JARVCO010000010">
    <property type="protein sequence ID" value="MDZ8118601.1"/>
    <property type="molecule type" value="Genomic_DNA"/>
</dbReference>
<dbReference type="PANTHER" id="PTHR35038:SF8">
    <property type="entry name" value="C-TYPE POLYHEME CYTOCHROME OMCC"/>
    <property type="match status" value="1"/>
</dbReference>
<comment type="caution">
    <text evidence="11">The sequence shown here is derived from an EMBL/GenBank/DDBJ whole genome shotgun (WGS) entry which is preliminary data.</text>
</comment>
<keyword evidence="6" id="KW-0732">Signal</keyword>
<evidence type="ECO:0000256" key="3">
    <source>
        <dbReference type="ARBA" id="ARBA00022448"/>
    </source>
</evidence>
<comment type="subcellular location">
    <subcellularLocation>
        <location evidence="2">Cell envelope</location>
    </subcellularLocation>
</comment>
<feature type="domain" description="Tetrahaem cytochrome" evidence="10">
    <location>
        <begin position="275"/>
        <end position="347"/>
    </location>
</feature>
<evidence type="ECO:0000313" key="12">
    <source>
        <dbReference type="Proteomes" id="UP001290861"/>
    </source>
</evidence>
<keyword evidence="9" id="KW-1133">Transmembrane helix</keyword>
<keyword evidence="9" id="KW-0472">Membrane</keyword>
<reference evidence="11 12" key="1">
    <citation type="journal article" date="2024" name="Appl. Environ. Microbiol.">
        <title>Pontiella agarivorans sp. nov., a novel marine anaerobic bacterium capable of degrading macroalgal polysaccharides and fixing nitrogen.</title>
        <authorList>
            <person name="Liu N."/>
            <person name="Kivenson V."/>
            <person name="Peng X."/>
            <person name="Cui Z."/>
            <person name="Lankiewicz T.S."/>
            <person name="Gosselin K.M."/>
            <person name="English C.J."/>
            <person name="Blair E.M."/>
            <person name="O'Malley M.A."/>
            <person name="Valentine D.L."/>
        </authorList>
    </citation>
    <scope>NUCLEOTIDE SEQUENCE [LARGE SCALE GENOMIC DNA]</scope>
    <source>
        <strain evidence="11 12">NLcol2</strain>
    </source>
</reference>
<dbReference type="InterPro" id="IPR012286">
    <property type="entry name" value="Tetrahaem_cytochrome"/>
</dbReference>
<dbReference type="RefSeq" id="WP_322608399.1">
    <property type="nucleotide sequence ID" value="NZ_JARVCO010000010.1"/>
</dbReference>
<dbReference type="SUPFAM" id="SSF48695">
    <property type="entry name" value="Multiheme cytochromes"/>
    <property type="match status" value="1"/>
</dbReference>
<dbReference type="InterPro" id="IPR051829">
    <property type="entry name" value="Multiheme_Cytochr_ET"/>
</dbReference>
<dbReference type="CDD" id="cd08168">
    <property type="entry name" value="Cytochrom_C3"/>
    <property type="match status" value="1"/>
</dbReference>
<evidence type="ECO:0000256" key="6">
    <source>
        <dbReference type="ARBA" id="ARBA00022729"/>
    </source>
</evidence>
<keyword evidence="7" id="KW-0249">Electron transport</keyword>
<evidence type="ECO:0000256" key="1">
    <source>
        <dbReference type="ARBA" id="ARBA00001926"/>
    </source>
</evidence>
<accession>A0ABU5MXB3</accession>
<dbReference type="Pfam" id="PF14537">
    <property type="entry name" value="Cytochrom_c3_2"/>
    <property type="match status" value="1"/>
</dbReference>
<feature type="transmembrane region" description="Helical" evidence="9">
    <location>
        <begin position="824"/>
        <end position="845"/>
    </location>
</feature>
<dbReference type="PANTHER" id="PTHR35038">
    <property type="entry name" value="DISSIMILATORY SULFITE REDUCTASE SIRA"/>
    <property type="match status" value="1"/>
</dbReference>
<evidence type="ECO:0000256" key="4">
    <source>
        <dbReference type="ARBA" id="ARBA00022617"/>
    </source>
</evidence>
<evidence type="ECO:0000259" key="10">
    <source>
        <dbReference type="Pfam" id="PF14537"/>
    </source>
</evidence>
<name>A0ABU5MXB3_9BACT</name>
<evidence type="ECO:0000256" key="2">
    <source>
        <dbReference type="ARBA" id="ARBA00004196"/>
    </source>
</evidence>
<feature type="transmembrane region" description="Helical" evidence="9">
    <location>
        <begin position="764"/>
        <end position="784"/>
    </location>
</feature>
<evidence type="ECO:0000256" key="8">
    <source>
        <dbReference type="ARBA" id="ARBA00023004"/>
    </source>
</evidence>
<keyword evidence="5" id="KW-0479">Metal-binding</keyword>
<protein>
    <submittedName>
        <fullName evidence="11">Cytochrome c3 family protein</fullName>
    </submittedName>
</protein>
<evidence type="ECO:0000256" key="7">
    <source>
        <dbReference type="ARBA" id="ARBA00022982"/>
    </source>
</evidence>
<sequence length="850" mass="92466">MNSAAFTPQSNRQSAIGNRQLLGTALALSMAVSVSASHFDGSRTTPVHRIPLFSEDGQKINTSLPENLPFSSKMTCGACHDYEEIHGGSHFKGAGEGRTTEPWIVVDETIGVQVPAERMNLSAWEFTKQFGSHLPGGSISDPEDKLADPDARWEISGGLEMNCLACHNNSHRQDMTEWSKQIARENFRWASTAASGMAEVGGMASRMPEWWNMYMGGSPDDKVYRVPPSADFDETLFDSKHRMWFDIGRPQDRNCVQCHSTHPVTASRMDVPGDVHAAAGLSCVDCHRNGEDHQMLRGTTETMSCAACHTEEGMIAGQAGAPVAYHKGLPPVHFEELTCTACHSGLKPAEEPQLIRTSRANKLGIYGRAQWYTESPFIVEPVYVRNDEGKIEPRRMMWPAFWADAEGNPLPEDVIAEAAEGILDTAEQVAGTLAIWGSIDDATPFPIGEPVYIAEGKVYAQNADGGLDLLEQTDLTVTWAWKTPSNIVSTIPEFDVNAEQLDYDAEERVLGIMKAFEPLEIILASKGKQFEMQDGWLVGTNTALVDGWYTKDGKKLVNPFVEKAVTDIVGTDKAFNEEQVVKMLKKLGNGSSYISNGRKFDLSGDTLVDSDHESAEPVSWPLGHDVRGTAQSLGAKSCTECHAEDSSFLFGTVTATGPLLTDSAKAVPMHEFQQVSAGFNKLFGSSFKVRSLFKCIMSNLSLLLVLIALAAGLPLIYKLINTTDEKEINTRPVKIVLMVCMLGLAVTGFLFGWPVSYPLGGFPLLSHTGFGAFYAVALVVYAVVRAKSGGLWFWVLLISGIVLILSVLLAMFPILGTHGQHTAIVVHRSAAVVSLIAAVMGCICAKKSSH</sequence>
<feature type="transmembrane region" description="Helical" evidence="9">
    <location>
        <begin position="791"/>
        <end position="812"/>
    </location>
</feature>
<dbReference type="InterPro" id="IPR036280">
    <property type="entry name" value="Multihaem_cyt_sf"/>
</dbReference>
<keyword evidence="4" id="KW-0349">Heme</keyword>
<evidence type="ECO:0000313" key="11">
    <source>
        <dbReference type="EMBL" id="MDZ8118601.1"/>
    </source>
</evidence>
<feature type="transmembrane region" description="Helical" evidence="9">
    <location>
        <begin position="732"/>
        <end position="752"/>
    </location>
</feature>